<name>U4KJM4_ALTPJ</name>
<dbReference type="STRING" id="1318466.BN85400110"/>
<feature type="repeat" description="ANK" evidence="3">
    <location>
        <begin position="281"/>
        <end position="313"/>
    </location>
</feature>
<evidence type="ECO:0000256" key="1">
    <source>
        <dbReference type="ARBA" id="ARBA00022737"/>
    </source>
</evidence>
<evidence type="ECO:0000256" key="2">
    <source>
        <dbReference type="ARBA" id="ARBA00023043"/>
    </source>
</evidence>
<proteinExistence type="predicted"/>
<dbReference type="KEGG" id="apal:BN85400110"/>
<reference evidence="4 5" key="1">
    <citation type="journal article" date="2013" name="J. Mol. Microbiol. Biotechnol.">
        <title>Analysis of the Complete Genomes of Acholeplasma brassicae , A. palmae and A. laidlawii and Their Comparison to the Obligate Parasites from ' Candidatus Phytoplasma'.</title>
        <authorList>
            <person name="Kube M."/>
            <person name="Siewert C."/>
            <person name="Migdoll A.M."/>
            <person name="Duduk B."/>
            <person name="Holz S."/>
            <person name="Rabus R."/>
            <person name="Seemuller E."/>
            <person name="Mitrovic J."/>
            <person name="Muller I."/>
            <person name="Buttner C."/>
            <person name="Reinhardt R."/>
        </authorList>
    </citation>
    <scope>NUCLEOTIDE SEQUENCE [LARGE SCALE GENOMIC DNA]</scope>
    <source>
        <strain evidence="4 5">J233</strain>
    </source>
</reference>
<dbReference type="SMART" id="SM00248">
    <property type="entry name" value="ANK"/>
    <property type="match status" value="7"/>
</dbReference>
<dbReference type="OrthoDB" id="84480at2"/>
<evidence type="ECO:0000313" key="5">
    <source>
        <dbReference type="Proteomes" id="UP000032740"/>
    </source>
</evidence>
<keyword evidence="2 3" id="KW-0040">ANK repeat</keyword>
<accession>U4KJM4</accession>
<dbReference type="PROSITE" id="PS50088">
    <property type="entry name" value="ANK_REPEAT"/>
    <property type="match status" value="2"/>
</dbReference>
<dbReference type="AlphaFoldDB" id="U4KJM4"/>
<dbReference type="RefSeq" id="WP_026653807.1">
    <property type="nucleotide sequence ID" value="NC_022538.1"/>
</dbReference>
<dbReference type="PANTHER" id="PTHR24198">
    <property type="entry name" value="ANKYRIN REPEAT AND PROTEIN KINASE DOMAIN-CONTAINING PROTEIN"/>
    <property type="match status" value="1"/>
</dbReference>
<evidence type="ECO:0000313" key="4">
    <source>
        <dbReference type="EMBL" id="CCV63588.1"/>
    </source>
</evidence>
<dbReference type="Proteomes" id="UP000032740">
    <property type="component" value="Chromosome"/>
</dbReference>
<dbReference type="HOGENOM" id="CLU_541462_0_0_14"/>
<dbReference type="Pfam" id="PF12796">
    <property type="entry name" value="Ank_2"/>
    <property type="match status" value="2"/>
</dbReference>
<dbReference type="SUPFAM" id="SSF48403">
    <property type="entry name" value="Ankyrin repeat"/>
    <property type="match status" value="1"/>
</dbReference>
<keyword evidence="1" id="KW-0677">Repeat</keyword>
<dbReference type="InterPro" id="IPR036770">
    <property type="entry name" value="Ankyrin_rpt-contain_sf"/>
</dbReference>
<dbReference type="PANTHER" id="PTHR24198:SF165">
    <property type="entry name" value="ANKYRIN REPEAT-CONTAINING PROTEIN-RELATED"/>
    <property type="match status" value="1"/>
</dbReference>
<dbReference type="InterPro" id="IPR002110">
    <property type="entry name" value="Ankyrin_rpt"/>
</dbReference>
<organism evidence="4 5">
    <name type="scientific">Alteracholeplasma palmae (strain ATCC 49389 / J233)</name>
    <name type="common">Acholeplasma palmae</name>
    <dbReference type="NCBI Taxonomy" id="1318466"/>
    <lineage>
        <taxon>Bacteria</taxon>
        <taxon>Bacillati</taxon>
        <taxon>Mycoplasmatota</taxon>
        <taxon>Mollicutes</taxon>
        <taxon>Acholeplasmatales</taxon>
        <taxon>Acholeplasmataceae</taxon>
        <taxon>Acholeplasma</taxon>
    </lineage>
</organism>
<dbReference type="EMBL" id="FO681347">
    <property type="protein sequence ID" value="CCV63588.1"/>
    <property type="molecule type" value="Genomic_DNA"/>
</dbReference>
<protein>
    <submittedName>
        <fullName evidence="4">Ankyrin repeat-containing protein</fullName>
    </submittedName>
</protein>
<feature type="repeat" description="ANK" evidence="3">
    <location>
        <begin position="117"/>
        <end position="149"/>
    </location>
</feature>
<evidence type="ECO:0000256" key="3">
    <source>
        <dbReference type="PROSITE-ProRule" id="PRU00023"/>
    </source>
</evidence>
<dbReference type="PROSITE" id="PS50297">
    <property type="entry name" value="ANK_REP_REGION"/>
    <property type="match status" value="1"/>
</dbReference>
<gene>
    <name evidence="4" type="ORF">BN85400110</name>
</gene>
<sequence>MSEEQKQIEKIKDYYEKERNYLNSLPLYKAISNLEIKDEYDDFNSLAHIAVLFKDLETLKYLIEKEVNLKEVNTNNDNLFHMLARNNRTIQQDENTLKQIADILLSQRVSLIRKNNSGYTAVHLSVIEENIDLLTYFINNNVNLTLTDNNNQTLLHLIVHTIKELNQKKEYTRFESDKNEIDEKILKLENITKELISKIDSEIRNKDDKRAVDLSISYALGKLSLILNDESLEENDETQLKVKTKSKTIHQAIKDNDSEAFYALLELGADVNEVYQESPFLYQTPLMVAMMQKNIEFVKVLLENNADPNFKTGEEEKTALFFFISYTQYKDTDHRNKVIEQIIDLLIKHGLNINDTVDKNGHTAVNLCYTRDLAVRTDTQYGSFKELVARTLISKNADINIPNNKGINPIMNLIIDSYQYNENTLLDLLENEINLDQKDELSQNLVIKAAQNRNESVMLQYLNFIEQFGQLKTTETDIYQKIAFDYATENNYQQLATWLIERM</sequence>
<keyword evidence="5" id="KW-1185">Reference proteome</keyword>
<dbReference type="Gene3D" id="1.25.40.20">
    <property type="entry name" value="Ankyrin repeat-containing domain"/>
    <property type="match status" value="3"/>
</dbReference>